<evidence type="ECO:0000256" key="1">
    <source>
        <dbReference type="ARBA" id="ARBA00005336"/>
    </source>
</evidence>
<feature type="domain" description="Fibronectin type III-like" evidence="3">
    <location>
        <begin position="582"/>
        <end position="652"/>
    </location>
</feature>
<dbReference type="InterPro" id="IPR036962">
    <property type="entry name" value="Glyco_hydro_3_N_sf"/>
</dbReference>
<dbReference type="SUPFAM" id="SSF51445">
    <property type="entry name" value="(Trans)glycosidases"/>
    <property type="match status" value="1"/>
</dbReference>
<accession>W0FLY5</accession>
<comment type="similarity">
    <text evidence="1">Belongs to the glycosyl hydrolase 3 family.</text>
</comment>
<dbReference type="PANTHER" id="PTHR42715">
    <property type="entry name" value="BETA-GLUCOSIDASE"/>
    <property type="match status" value="1"/>
</dbReference>
<dbReference type="InterPro" id="IPR017853">
    <property type="entry name" value="GH"/>
</dbReference>
<evidence type="ECO:0000313" key="4">
    <source>
        <dbReference type="EMBL" id="AHF24000.1"/>
    </source>
</evidence>
<dbReference type="SMART" id="SM01217">
    <property type="entry name" value="Fn3_like"/>
    <property type="match status" value="1"/>
</dbReference>
<dbReference type="InterPro" id="IPR001764">
    <property type="entry name" value="Glyco_hydro_3_N"/>
</dbReference>
<dbReference type="EMBL" id="KC246781">
    <property type="protein sequence ID" value="AHF24000.1"/>
    <property type="molecule type" value="Genomic_DNA"/>
</dbReference>
<dbReference type="Pfam" id="PF14310">
    <property type="entry name" value="Fn3-like"/>
    <property type="match status" value="1"/>
</dbReference>
<dbReference type="InterPro" id="IPR036881">
    <property type="entry name" value="Glyco_hydro_3_C_sf"/>
</dbReference>
<evidence type="ECO:0000259" key="3">
    <source>
        <dbReference type="SMART" id="SM01217"/>
    </source>
</evidence>
<dbReference type="Gene3D" id="2.60.40.10">
    <property type="entry name" value="Immunoglobulins"/>
    <property type="match status" value="1"/>
</dbReference>
<dbReference type="FunFam" id="2.60.40.10:FF:000495">
    <property type="entry name" value="Periplasmic beta-glucosidase"/>
    <property type="match status" value="1"/>
</dbReference>
<proteinExistence type="inferred from homology"/>
<dbReference type="GO" id="GO:0005975">
    <property type="term" value="P:carbohydrate metabolic process"/>
    <property type="evidence" value="ECO:0007669"/>
    <property type="project" value="InterPro"/>
</dbReference>
<evidence type="ECO:0000256" key="2">
    <source>
        <dbReference type="ARBA" id="ARBA00022801"/>
    </source>
</evidence>
<reference evidence="4" key="1">
    <citation type="journal article" date="2013" name="PLoS ONE">
        <title>Metagenomic insights into the carbohydrate-active enzymes carried by the microorganisms adhering to solid digesta in the rumen of cows.</title>
        <authorList>
            <person name="Wang L."/>
            <person name="Hatem A."/>
            <person name="Catalyurek U.V."/>
            <person name="Morrison M."/>
            <person name="Yu Z."/>
        </authorList>
    </citation>
    <scope>NUCLEOTIDE SEQUENCE</scope>
</reference>
<dbReference type="Gene3D" id="3.20.20.300">
    <property type="entry name" value="Glycoside hydrolase, family 3, N-terminal domain"/>
    <property type="match status" value="1"/>
</dbReference>
<dbReference type="Pfam" id="PF01915">
    <property type="entry name" value="Glyco_hydro_3_C"/>
    <property type="match status" value="1"/>
</dbReference>
<organism evidence="4">
    <name type="scientific">uncultured bacterium Contig16</name>
    <dbReference type="NCBI Taxonomy" id="1393468"/>
    <lineage>
        <taxon>Bacteria</taxon>
        <taxon>environmental samples</taxon>
    </lineage>
</organism>
<dbReference type="SUPFAM" id="SSF52279">
    <property type="entry name" value="Beta-D-glucan exohydrolase, C-terminal domain"/>
    <property type="match status" value="1"/>
</dbReference>
<keyword evidence="4" id="KW-0326">Glycosidase</keyword>
<dbReference type="InterPro" id="IPR013783">
    <property type="entry name" value="Ig-like_fold"/>
</dbReference>
<dbReference type="GO" id="GO:0008422">
    <property type="term" value="F:beta-glucosidase activity"/>
    <property type="evidence" value="ECO:0007669"/>
    <property type="project" value="UniProtKB-ARBA"/>
</dbReference>
<dbReference type="PANTHER" id="PTHR42715:SF10">
    <property type="entry name" value="BETA-GLUCOSIDASE"/>
    <property type="match status" value="1"/>
</dbReference>
<dbReference type="InterPro" id="IPR050288">
    <property type="entry name" value="Cellulose_deg_GH3"/>
</dbReference>
<dbReference type="InterPro" id="IPR002772">
    <property type="entry name" value="Glyco_hydro_3_C"/>
</dbReference>
<sequence>MARDIKKLISEMTLEEKCSLLGGDDFWHTKAIERLGIPRYMMSDGPHGLRKQDDKADHLGINDSIKAVCFPAACATTSSFDRDLIHYMGDVIGKECQAENLSIVLGPAVCIKRSPLCGRNFEYMSEDPYLAGEMAAAYINGVQKHHIGTSIKHYAANNQEAARMSVSAEVSERALREIYLAAFETAVKKAQPKTIMCSYNKINGVYSAENEWLLTKVPRGEWGYEGFIVTDWGAVNDRVKGVLAGLDLEMPGNTAGNDHAVADAVRAGLVPEEKVDECVERILKVFFDYDDNREEQVFDRAKDHEIAARIEEECAVLLKNDGLLPIDPAKKYLYVGEYAEKPRYQGGGSSHINSFQVDSALECSRASGRNVDYIKGFPMDKDELIEADLEKLIACASEYDAVIVFAGLPDIIESEGYDRRDMSLPASQNKLIAELLKVQKNVAVVLSNGAPVELPWVEEVPSILEMYLGGEGVGQATDRILFGDVNPSGHLAETWPVKLSDNPSFLNFPGNNRRVYYKEDIFVGYRYYDTKEMPVRYAFGHGLSYTSFEISNLRCDKESFSDDEILKVCVDVKNTGNRAGKEVVQLYVSDKNGTIERPVKELKGFDKVELQPGETKTVEFEIDARALSYYAEDLGDWFAPSGEYALLAGDASDHITACGSVKFETKKMLPLHLDVDTTIGELMADPRTAAFVQQMMQSRMGGSETGEGGISGDAEQDNAMQTAMMQYMPLKSLISFGVMDKTQMEGLLQMLKNTVG</sequence>
<keyword evidence="2" id="KW-0378">Hydrolase</keyword>
<dbReference type="Pfam" id="PF00933">
    <property type="entry name" value="Glyco_hydro_3"/>
    <property type="match status" value="1"/>
</dbReference>
<protein>
    <submittedName>
        <fullName evidence="4">Beta-glucosidase-related glycosidases</fullName>
    </submittedName>
</protein>
<dbReference type="InterPro" id="IPR026891">
    <property type="entry name" value="Fn3-like"/>
</dbReference>
<dbReference type="PRINTS" id="PR00133">
    <property type="entry name" value="GLHYDRLASE3"/>
</dbReference>
<name>W0FLY5_9BACT</name>
<dbReference type="Gene3D" id="3.40.50.1700">
    <property type="entry name" value="Glycoside hydrolase family 3 C-terminal domain"/>
    <property type="match status" value="1"/>
</dbReference>
<dbReference type="AlphaFoldDB" id="W0FLY5"/>